<gene>
    <name evidence="1" type="ORF">AMQ74_00396</name>
</gene>
<proteinExistence type="predicted"/>
<dbReference type="EMBL" id="LNGD01000013">
    <property type="protein sequence ID" value="KYC53443.1"/>
    <property type="molecule type" value="Genomic_DNA"/>
</dbReference>
<organism evidence="1 2">
    <name type="scientific">Candidatus Methanofastidiosum methylothiophilum</name>
    <dbReference type="NCBI Taxonomy" id="1705564"/>
    <lineage>
        <taxon>Archaea</taxon>
        <taxon>Methanobacteriati</taxon>
        <taxon>Methanobacteriota</taxon>
        <taxon>Stenosarchaea group</taxon>
        <taxon>Candidatus Methanofastidiosia</taxon>
        <taxon>Candidatus Methanofastidiosales</taxon>
        <taxon>Candidatus Methanofastidiosaceae</taxon>
        <taxon>Candidatus Methanofastidiosum</taxon>
    </lineage>
</organism>
<name>A0A150J865_9EURY</name>
<comment type="caution">
    <text evidence="1">The sequence shown here is derived from an EMBL/GenBank/DDBJ whole genome shotgun (WGS) entry which is preliminary data.</text>
</comment>
<dbReference type="Proteomes" id="UP000075578">
    <property type="component" value="Unassembled WGS sequence"/>
</dbReference>
<reference evidence="1 2" key="1">
    <citation type="journal article" date="2016" name="ISME J.">
        <title>Chasing the elusive Euryarchaeota class WSA2: genomes reveal a uniquely fastidious methyl-reducing methanogen.</title>
        <authorList>
            <person name="Nobu M.K."/>
            <person name="Narihiro T."/>
            <person name="Kuroda K."/>
            <person name="Mei R."/>
            <person name="Liu W.T."/>
        </authorList>
    </citation>
    <scope>NUCLEOTIDE SEQUENCE [LARGE SCALE GENOMIC DNA]</scope>
    <source>
        <strain evidence="1">U1lsi0528_Bin089</strain>
    </source>
</reference>
<accession>A0A150J865</accession>
<dbReference type="AlphaFoldDB" id="A0A150J865"/>
<protein>
    <recommendedName>
        <fullName evidence="3">Peptidase C39 domain-containing protein</fullName>
    </recommendedName>
</protein>
<evidence type="ECO:0000313" key="1">
    <source>
        <dbReference type="EMBL" id="KYC53443.1"/>
    </source>
</evidence>
<sequence length="161" mass="19031">MKSRKRIRWNNNKEDWDCGIQALHNLQKITGTRKKVNPKKLRITKKEGVSDFLKYRKALKEDPKVKELKIKAEPKPKEIKEWLEEDKPTGKTQNVAIIHTKEKNDKYGHLSLAYKSEGDKIRIANLVDEEPSSKVHMRKLSNKKTKLKRAYFLKVKRKKKN</sequence>
<evidence type="ECO:0000313" key="2">
    <source>
        <dbReference type="Proteomes" id="UP000075578"/>
    </source>
</evidence>
<evidence type="ECO:0008006" key="3">
    <source>
        <dbReference type="Google" id="ProtNLM"/>
    </source>
</evidence>